<name>A0ACC6CG00_9BURK</name>
<organism evidence="1 2">
    <name type="scientific">Roseateles hydrophilus</name>
    <dbReference type="NCBI Taxonomy" id="2975054"/>
    <lineage>
        <taxon>Bacteria</taxon>
        <taxon>Pseudomonadati</taxon>
        <taxon>Pseudomonadota</taxon>
        <taxon>Betaproteobacteria</taxon>
        <taxon>Burkholderiales</taxon>
        <taxon>Sphaerotilaceae</taxon>
        <taxon>Roseateles</taxon>
    </lineage>
</organism>
<accession>A0ACC6CG00</accession>
<keyword evidence="2" id="KW-1185">Reference proteome</keyword>
<protein>
    <submittedName>
        <fullName evidence="1">PEP-CTERM sorting domain-containing protein</fullName>
    </submittedName>
</protein>
<dbReference type="EMBL" id="JAPPUY010000006">
    <property type="protein sequence ID" value="MCY4747358.1"/>
    <property type="molecule type" value="Genomic_DNA"/>
</dbReference>
<evidence type="ECO:0000313" key="1">
    <source>
        <dbReference type="EMBL" id="MCY4747358.1"/>
    </source>
</evidence>
<gene>
    <name evidence="1" type="ORF">NYO99_20470</name>
</gene>
<sequence length="314" mass="32994">MSRLVRSLIATALLSTGVAQAALVTFRIDSLTLNQVTAVEVNTRTGDDRGGIAMSGGNVLLNGDGRLASFNKNSLVYAGDAGRVMDGVFTDISTGKAYTFGTSASTPYTYGGTTNITHLIELNALGQPTSNNVALGTAFQISTSSSQNGVYAGWGSVIVRDVSGQTRKVSIDTGSVTNLGSTSATNAMGAENWAHWGVAEYFGGEDYITYAQAWTGNSTNILRKRVSDGATSTVASLTLLSDLANFTVDPTTNRWYFHYEGNGAAGSRDETLAFANATFTVQTTDNKLPEPGSLALVSVALLGLGLRARQQKQR</sequence>
<evidence type="ECO:0000313" key="2">
    <source>
        <dbReference type="Proteomes" id="UP001076464"/>
    </source>
</evidence>
<proteinExistence type="predicted"/>
<dbReference type="Proteomes" id="UP001076464">
    <property type="component" value="Unassembled WGS sequence"/>
</dbReference>
<reference evidence="1" key="1">
    <citation type="submission" date="2022-08" db="EMBL/GenBank/DDBJ databases">
        <title>Genome sequencing of Pelomonas sp. UHG3.</title>
        <authorList>
            <person name="So Y."/>
        </authorList>
    </citation>
    <scope>NUCLEOTIDE SEQUENCE</scope>
    <source>
        <strain evidence="1">UHG3</strain>
    </source>
</reference>
<comment type="caution">
    <text evidence="1">The sequence shown here is derived from an EMBL/GenBank/DDBJ whole genome shotgun (WGS) entry which is preliminary data.</text>
</comment>